<name>A0AAD7ACA2_9AGAR</name>
<dbReference type="SUPFAM" id="SSF52799">
    <property type="entry name" value="(Phosphotyrosine protein) phosphatases II"/>
    <property type="match status" value="1"/>
</dbReference>
<dbReference type="AlphaFoldDB" id="A0AAD7ACA2"/>
<dbReference type="GO" id="GO:0033550">
    <property type="term" value="F:MAP kinase tyrosine phosphatase activity"/>
    <property type="evidence" value="ECO:0007669"/>
    <property type="project" value="TreeGrafter"/>
</dbReference>
<dbReference type="PRINTS" id="PR01908">
    <property type="entry name" value="ADSPHPHTASE"/>
</dbReference>
<dbReference type="InterPro" id="IPR000340">
    <property type="entry name" value="Dual-sp_phosphatase_cat-dom"/>
</dbReference>
<dbReference type="PROSITE" id="PS50054">
    <property type="entry name" value="TYR_PHOSPHATASE_DUAL"/>
    <property type="match status" value="1"/>
</dbReference>
<evidence type="ECO:0000259" key="5">
    <source>
        <dbReference type="PROSITE" id="PS50054"/>
    </source>
</evidence>
<organism evidence="7 8">
    <name type="scientific">Mycena albidolilacea</name>
    <dbReference type="NCBI Taxonomy" id="1033008"/>
    <lineage>
        <taxon>Eukaryota</taxon>
        <taxon>Fungi</taxon>
        <taxon>Dikarya</taxon>
        <taxon>Basidiomycota</taxon>
        <taxon>Agaricomycotina</taxon>
        <taxon>Agaricomycetes</taxon>
        <taxon>Agaricomycetidae</taxon>
        <taxon>Agaricales</taxon>
        <taxon>Marasmiineae</taxon>
        <taxon>Mycenaceae</taxon>
        <taxon>Mycena</taxon>
    </lineage>
</organism>
<feature type="domain" description="Tyrosine specific protein phosphatases" evidence="6">
    <location>
        <begin position="79"/>
        <end position="145"/>
    </location>
</feature>
<evidence type="ECO:0000256" key="4">
    <source>
        <dbReference type="ARBA" id="ARBA00022912"/>
    </source>
</evidence>
<evidence type="ECO:0000256" key="2">
    <source>
        <dbReference type="ARBA" id="ARBA00013064"/>
    </source>
</evidence>
<dbReference type="EC" id="3.1.3.48" evidence="2"/>
<dbReference type="InterPro" id="IPR016130">
    <property type="entry name" value="Tyr_Pase_AS"/>
</dbReference>
<dbReference type="EMBL" id="JARIHO010000009">
    <property type="protein sequence ID" value="KAJ7355221.1"/>
    <property type="molecule type" value="Genomic_DNA"/>
</dbReference>
<evidence type="ECO:0000256" key="3">
    <source>
        <dbReference type="ARBA" id="ARBA00022801"/>
    </source>
</evidence>
<evidence type="ECO:0000313" key="8">
    <source>
        <dbReference type="Proteomes" id="UP001218218"/>
    </source>
</evidence>
<accession>A0AAD7ACA2</accession>
<dbReference type="GO" id="GO:0043409">
    <property type="term" value="P:negative regulation of MAPK cascade"/>
    <property type="evidence" value="ECO:0007669"/>
    <property type="project" value="TreeGrafter"/>
</dbReference>
<sequence>MSSIPRRSTRMDSSPTREDVTEILPNLFLGSEAGAQNLKMLRSRGITHILSVMAVPCESDGTEGDFHRMQIAVQDWPDQDLLTHFKAANAFINGARAVAEEGVLVHCYQGVSRSATIVAAYLMAFHPPVHSSDTAAVTFIRTLRPTVQPNSGFLSQLALYGRCECDLDAHPMAVEAWRAGRVRTWEGRVDRKKREEAEEAFRKQWRKKGWEMCTLM</sequence>
<dbReference type="GO" id="GO:0017017">
    <property type="term" value="F:MAP kinase tyrosine/serine/threonine phosphatase activity"/>
    <property type="evidence" value="ECO:0007669"/>
    <property type="project" value="TreeGrafter"/>
</dbReference>
<keyword evidence="4" id="KW-0904">Protein phosphatase</keyword>
<dbReference type="InterPro" id="IPR020422">
    <property type="entry name" value="TYR_PHOSPHATASE_DUAL_dom"/>
</dbReference>
<dbReference type="PANTHER" id="PTHR10159">
    <property type="entry name" value="DUAL SPECIFICITY PROTEIN PHOSPHATASE"/>
    <property type="match status" value="1"/>
</dbReference>
<dbReference type="InterPro" id="IPR029021">
    <property type="entry name" value="Prot-tyrosine_phosphatase-like"/>
</dbReference>
<evidence type="ECO:0000313" key="7">
    <source>
        <dbReference type="EMBL" id="KAJ7355221.1"/>
    </source>
</evidence>
<dbReference type="Pfam" id="PF00782">
    <property type="entry name" value="DSPc"/>
    <property type="match status" value="1"/>
</dbReference>
<comment type="similarity">
    <text evidence="1">Belongs to the protein-tyrosine phosphatase family. Non-receptor class dual specificity subfamily.</text>
</comment>
<evidence type="ECO:0000259" key="6">
    <source>
        <dbReference type="PROSITE" id="PS50056"/>
    </source>
</evidence>
<dbReference type="InterPro" id="IPR000387">
    <property type="entry name" value="Tyr_Pase_dom"/>
</dbReference>
<feature type="domain" description="Tyrosine-protein phosphatase" evidence="5">
    <location>
        <begin position="19"/>
        <end position="166"/>
    </location>
</feature>
<dbReference type="PROSITE" id="PS00383">
    <property type="entry name" value="TYR_PHOSPHATASE_1"/>
    <property type="match status" value="1"/>
</dbReference>
<dbReference type="GO" id="GO:0005737">
    <property type="term" value="C:cytoplasm"/>
    <property type="evidence" value="ECO:0007669"/>
    <property type="project" value="TreeGrafter"/>
</dbReference>
<protein>
    <recommendedName>
        <fullName evidence="2">protein-tyrosine-phosphatase</fullName>
        <ecNumber evidence="2">3.1.3.48</ecNumber>
    </recommendedName>
</protein>
<keyword evidence="3" id="KW-0378">Hydrolase</keyword>
<dbReference type="PANTHER" id="PTHR10159:SF519">
    <property type="entry name" value="DUAL SPECIFICITY PROTEIN PHOSPHATASE MPK3"/>
    <property type="match status" value="1"/>
</dbReference>
<dbReference type="GO" id="GO:0008330">
    <property type="term" value="F:protein tyrosine/threonine phosphatase activity"/>
    <property type="evidence" value="ECO:0007669"/>
    <property type="project" value="TreeGrafter"/>
</dbReference>
<dbReference type="Proteomes" id="UP001218218">
    <property type="component" value="Unassembled WGS sequence"/>
</dbReference>
<comment type="caution">
    <text evidence="7">The sequence shown here is derived from an EMBL/GenBank/DDBJ whole genome shotgun (WGS) entry which is preliminary data.</text>
</comment>
<keyword evidence="8" id="KW-1185">Reference proteome</keyword>
<evidence type="ECO:0000256" key="1">
    <source>
        <dbReference type="ARBA" id="ARBA00008601"/>
    </source>
</evidence>
<dbReference type="CDD" id="cd14498">
    <property type="entry name" value="DSP"/>
    <property type="match status" value="1"/>
</dbReference>
<proteinExistence type="inferred from homology"/>
<gene>
    <name evidence="7" type="ORF">DFH08DRAFT_851970</name>
</gene>
<dbReference type="SMART" id="SM00195">
    <property type="entry name" value="DSPc"/>
    <property type="match status" value="1"/>
</dbReference>
<dbReference type="PROSITE" id="PS50056">
    <property type="entry name" value="TYR_PHOSPHATASE_2"/>
    <property type="match status" value="1"/>
</dbReference>
<dbReference type="Gene3D" id="3.90.190.10">
    <property type="entry name" value="Protein tyrosine phosphatase superfamily"/>
    <property type="match status" value="1"/>
</dbReference>
<reference evidence="7" key="1">
    <citation type="submission" date="2023-03" db="EMBL/GenBank/DDBJ databases">
        <title>Massive genome expansion in bonnet fungi (Mycena s.s.) driven by repeated elements and novel gene families across ecological guilds.</title>
        <authorList>
            <consortium name="Lawrence Berkeley National Laboratory"/>
            <person name="Harder C.B."/>
            <person name="Miyauchi S."/>
            <person name="Viragh M."/>
            <person name="Kuo A."/>
            <person name="Thoen E."/>
            <person name="Andreopoulos B."/>
            <person name="Lu D."/>
            <person name="Skrede I."/>
            <person name="Drula E."/>
            <person name="Henrissat B."/>
            <person name="Morin E."/>
            <person name="Kohler A."/>
            <person name="Barry K."/>
            <person name="LaButti K."/>
            <person name="Morin E."/>
            <person name="Salamov A."/>
            <person name="Lipzen A."/>
            <person name="Mereny Z."/>
            <person name="Hegedus B."/>
            <person name="Baldrian P."/>
            <person name="Stursova M."/>
            <person name="Weitz H."/>
            <person name="Taylor A."/>
            <person name="Grigoriev I.V."/>
            <person name="Nagy L.G."/>
            <person name="Martin F."/>
            <person name="Kauserud H."/>
        </authorList>
    </citation>
    <scope>NUCLEOTIDE SEQUENCE</scope>
    <source>
        <strain evidence="7">CBHHK002</strain>
    </source>
</reference>